<organism evidence="1 2">
    <name type="scientific">Candidatus Nitrosocosmicus oleophilus</name>
    <dbReference type="NCBI Taxonomy" id="1353260"/>
    <lineage>
        <taxon>Archaea</taxon>
        <taxon>Nitrososphaerota</taxon>
        <taxon>Nitrososphaeria</taxon>
        <taxon>Nitrososphaerales</taxon>
        <taxon>Nitrososphaeraceae</taxon>
        <taxon>Candidatus Nitrosocosmicus</taxon>
    </lineage>
</organism>
<accession>A0A654M1A5</accession>
<sequence>MNVRSQKRSYISSSIYVTIAIDTKYAYDGDFFLSNHQGVRKGHIQFMFNSLNSDGLENPKTENGIFG</sequence>
<keyword evidence="2" id="KW-1185">Reference proteome</keyword>
<reference evidence="2" key="1">
    <citation type="submission" date="2015-10" db="EMBL/GenBank/DDBJ databases">
        <title>Niche specialization of a soil ammonia-oxidizing archaeon, Candidatus Nitrosocosmicus oleophilus.</title>
        <authorList>
            <person name="Jung M.-Y."/>
            <person name="Rhee S.-K."/>
        </authorList>
    </citation>
    <scope>NUCLEOTIDE SEQUENCE [LARGE SCALE GENOMIC DNA]</scope>
    <source>
        <strain evidence="2">MY3</strain>
    </source>
</reference>
<gene>
    <name evidence="1" type="ORF">NMY3_02173</name>
</gene>
<dbReference type="Proteomes" id="UP000058925">
    <property type="component" value="Chromosome"/>
</dbReference>
<protein>
    <submittedName>
        <fullName evidence="1">Uncharacterized protein</fullName>
    </submittedName>
</protein>
<evidence type="ECO:0000313" key="1">
    <source>
        <dbReference type="EMBL" id="ALI36373.1"/>
    </source>
</evidence>
<name>A0A654M1A5_9ARCH</name>
<proteinExistence type="predicted"/>
<dbReference type="KEGG" id="taa:NMY3_02173"/>
<dbReference type="EMBL" id="CP012850">
    <property type="protein sequence ID" value="ALI36373.1"/>
    <property type="molecule type" value="Genomic_DNA"/>
</dbReference>
<evidence type="ECO:0000313" key="2">
    <source>
        <dbReference type="Proteomes" id="UP000058925"/>
    </source>
</evidence>
<dbReference type="AlphaFoldDB" id="A0A654M1A5"/>